<dbReference type="InterPro" id="IPR011333">
    <property type="entry name" value="SKP1/BTB/POZ_sf"/>
</dbReference>
<sequence length="338" mass="37809">MTVSSPVISGPIMVDEDGDLKLVVGANRREFVICSRSIARASRVFKRMLFGGFRESRPTAEISTPWVVDLPEDDPEAAGLLLCIAHSRFENTPASLTLAELHSLLVFSEKYDMTRLIRPWVQAWVPQPMVWQDSADYGTMIGIAWELGVQDAFLDIVKRMVVECRVDANGQLVGDDQMPIEKLAMPLIPNGYFEAIANHRLILLNEIFKRLRDVIMQLQLSIPTNSAHYCTYPDARPDACHAMILGSIVSGLGLLELNIIFQSEEEGPLYLPSINHLISVVTAISVVYIADIHEDCNPLPKLLEGYRELLIHVDLLTAEHIVHLKAQQEKLDIPPLVL</sequence>
<comment type="caution">
    <text evidence="1">The sequence shown here is derived from an EMBL/GenBank/DDBJ whole genome shotgun (WGS) entry which is preliminary data.</text>
</comment>
<dbReference type="EMBL" id="JAUIQD010000006">
    <property type="protein sequence ID" value="KAK3346471.1"/>
    <property type="molecule type" value="Genomic_DNA"/>
</dbReference>
<reference evidence="1" key="1">
    <citation type="journal article" date="2023" name="Mol. Phylogenet. Evol.">
        <title>Genome-scale phylogeny and comparative genomics of the fungal order Sordariales.</title>
        <authorList>
            <person name="Hensen N."/>
            <person name="Bonometti L."/>
            <person name="Westerberg I."/>
            <person name="Brannstrom I.O."/>
            <person name="Guillou S."/>
            <person name="Cros-Aarteil S."/>
            <person name="Calhoun S."/>
            <person name="Haridas S."/>
            <person name="Kuo A."/>
            <person name="Mondo S."/>
            <person name="Pangilinan J."/>
            <person name="Riley R."/>
            <person name="LaButti K."/>
            <person name="Andreopoulos B."/>
            <person name="Lipzen A."/>
            <person name="Chen C."/>
            <person name="Yan M."/>
            <person name="Daum C."/>
            <person name="Ng V."/>
            <person name="Clum A."/>
            <person name="Steindorff A."/>
            <person name="Ohm R.A."/>
            <person name="Martin F."/>
            <person name="Silar P."/>
            <person name="Natvig D.O."/>
            <person name="Lalanne C."/>
            <person name="Gautier V."/>
            <person name="Ament-Velasquez S.L."/>
            <person name="Kruys A."/>
            <person name="Hutchinson M.I."/>
            <person name="Powell A.J."/>
            <person name="Barry K."/>
            <person name="Miller A.N."/>
            <person name="Grigoriev I.V."/>
            <person name="Debuchy R."/>
            <person name="Gladieux P."/>
            <person name="Hiltunen Thoren M."/>
            <person name="Johannesson H."/>
        </authorList>
    </citation>
    <scope>NUCLEOTIDE SEQUENCE</scope>
    <source>
        <strain evidence="1">CBS 955.72</strain>
    </source>
</reference>
<accession>A0AAJ0MAN9</accession>
<protein>
    <recommendedName>
        <fullName evidence="3">Nuclear pore protein</fullName>
    </recommendedName>
</protein>
<evidence type="ECO:0008006" key="3">
    <source>
        <dbReference type="Google" id="ProtNLM"/>
    </source>
</evidence>
<dbReference type="CDD" id="cd18186">
    <property type="entry name" value="BTB_POZ_ZBTB_KLHL-like"/>
    <property type="match status" value="1"/>
</dbReference>
<evidence type="ECO:0000313" key="1">
    <source>
        <dbReference type="EMBL" id="KAK3346471.1"/>
    </source>
</evidence>
<dbReference type="Gene3D" id="3.30.710.10">
    <property type="entry name" value="Potassium Channel Kv1.1, Chain A"/>
    <property type="match status" value="1"/>
</dbReference>
<keyword evidence="2" id="KW-1185">Reference proteome</keyword>
<name>A0AAJ0MAN9_9PEZI</name>
<dbReference type="AlphaFoldDB" id="A0AAJ0MAN9"/>
<evidence type="ECO:0000313" key="2">
    <source>
        <dbReference type="Proteomes" id="UP001275084"/>
    </source>
</evidence>
<dbReference type="SUPFAM" id="SSF54695">
    <property type="entry name" value="POZ domain"/>
    <property type="match status" value="1"/>
</dbReference>
<dbReference type="Proteomes" id="UP001275084">
    <property type="component" value="Unassembled WGS sequence"/>
</dbReference>
<gene>
    <name evidence="1" type="ORF">B0T25DRAFT_552082</name>
</gene>
<organism evidence="1 2">
    <name type="scientific">Lasiosphaeria hispida</name>
    <dbReference type="NCBI Taxonomy" id="260671"/>
    <lineage>
        <taxon>Eukaryota</taxon>
        <taxon>Fungi</taxon>
        <taxon>Dikarya</taxon>
        <taxon>Ascomycota</taxon>
        <taxon>Pezizomycotina</taxon>
        <taxon>Sordariomycetes</taxon>
        <taxon>Sordariomycetidae</taxon>
        <taxon>Sordariales</taxon>
        <taxon>Lasiosphaeriaceae</taxon>
        <taxon>Lasiosphaeria</taxon>
    </lineage>
</organism>
<proteinExistence type="predicted"/>
<reference evidence="1" key="2">
    <citation type="submission" date="2023-06" db="EMBL/GenBank/DDBJ databases">
        <authorList>
            <consortium name="Lawrence Berkeley National Laboratory"/>
            <person name="Haridas S."/>
            <person name="Hensen N."/>
            <person name="Bonometti L."/>
            <person name="Westerberg I."/>
            <person name="Brannstrom I.O."/>
            <person name="Guillou S."/>
            <person name="Cros-Aarteil S."/>
            <person name="Calhoun S."/>
            <person name="Kuo A."/>
            <person name="Mondo S."/>
            <person name="Pangilinan J."/>
            <person name="Riley R."/>
            <person name="Labutti K."/>
            <person name="Andreopoulos B."/>
            <person name="Lipzen A."/>
            <person name="Chen C."/>
            <person name="Yanf M."/>
            <person name="Daum C."/>
            <person name="Ng V."/>
            <person name="Clum A."/>
            <person name="Steindorff A."/>
            <person name="Ohm R."/>
            <person name="Martin F."/>
            <person name="Silar P."/>
            <person name="Natvig D."/>
            <person name="Lalanne C."/>
            <person name="Gautier V."/>
            <person name="Ament-Velasquez S.L."/>
            <person name="Kruys A."/>
            <person name="Hutchinson M.I."/>
            <person name="Powell A.J."/>
            <person name="Barry K."/>
            <person name="Miller A.N."/>
            <person name="Grigoriev I.V."/>
            <person name="Debuchy R."/>
            <person name="Gladieux P."/>
            <person name="Thoren M.H."/>
            <person name="Johannesson H."/>
        </authorList>
    </citation>
    <scope>NUCLEOTIDE SEQUENCE</scope>
    <source>
        <strain evidence="1">CBS 955.72</strain>
    </source>
</reference>